<dbReference type="PROSITE" id="PS00455">
    <property type="entry name" value="AMP_BINDING"/>
    <property type="match status" value="1"/>
</dbReference>
<dbReference type="InterPro" id="IPR000873">
    <property type="entry name" value="AMP-dep_synth/lig_dom"/>
</dbReference>
<dbReference type="Gene3D" id="3.40.50.1820">
    <property type="entry name" value="alpha/beta hydrolase"/>
    <property type="match status" value="1"/>
</dbReference>
<dbReference type="Pfam" id="PF13193">
    <property type="entry name" value="AMP-binding_C"/>
    <property type="match status" value="1"/>
</dbReference>
<dbReference type="SUPFAM" id="SSF56801">
    <property type="entry name" value="Acetyl-CoA synthetase-like"/>
    <property type="match status" value="1"/>
</dbReference>
<comment type="caution">
    <text evidence="6">The sequence shown here is derived from an EMBL/GenBank/DDBJ whole genome shotgun (WGS) entry which is preliminary data.</text>
</comment>
<dbReference type="Pfam" id="PF00550">
    <property type="entry name" value="PP-binding"/>
    <property type="match status" value="1"/>
</dbReference>
<dbReference type="InterPro" id="IPR020802">
    <property type="entry name" value="TesA-like"/>
</dbReference>
<keyword evidence="7" id="KW-1185">Reference proteome</keyword>
<dbReference type="Pfam" id="PF00975">
    <property type="entry name" value="Thioesterase"/>
    <property type="match status" value="1"/>
</dbReference>
<dbReference type="InterPro" id="IPR025110">
    <property type="entry name" value="AMP-bd_C"/>
</dbReference>
<dbReference type="SMART" id="SM00823">
    <property type="entry name" value="PKS_PP"/>
    <property type="match status" value="1"/>
</dbReference>
<feature type="region of interest" description="Disordered" evidence="4">
    <location>
        <begin position="521"/>
        <end position="545"/>
    </location>
</feature>
<organism evidence="6 7">
    <name type="scientific">Spongisporangium articulatum</name>
    <dbReference type="NCBI Taxonomy" id="3362603"/>
    <lineage>
        <taxon>Bacteria</taxon>
        <taxon>Bacillati</taxon>
        <taxon>Actinomycetota</taxon>
        <taxon>Actinomycetes</taxon>
        <taxon>Kineosporiales</taxon>
        <taxon>Kineosporiaceae</taxon>
        <taxon>Spongisporangium</taxon>
    </lineage>
</organism>
<dbReference type="RefSeq" id="WP_398279293.1">
    <property type="nucleotide sequence ID" value="NZ_JBITLV010000003.1"/>
</dbReference>
<dbReference type="InterPro" id="IPR042099">
    <property type="entry name" value="ANL_N_sf"/>
</dbReference>
<dbReference type="Pfam" id="PF00501">
    <property type="entry name" value="AMP-binding"/>
    <property type="match status" value="1"/>
</dbReference>
<dbReference type="InterPro" id="IPR020845">
    <property type="entry name" value="AMP-binding_CS"/>
</dbReference>
<evidence type="ECO:0000313" key="6">
    <source>
        <dbReference type="EMBL" id="MFI7587495.1"/>
    </source>
</evidence>
<accession>A0ABW8AM95</accession>
<dbReference type="Gene3D" id="1.10.1200.10">
    <property type="entry name" value="ACP-like"/>
    <property type="match status" value="1"/>
</dbReference>
<dbReference type="InterPro" id="IPR036736">
    <property type="entry name" value="ACP-like_sf"/>
</dbReference>
<keyword evidence="2" id="KW-0596">Phosphopantetheine</keyword>
<dbReference type="InterPro" id="IPR020806">
    <property type="entry name" value="PKS_PP-bd"/>
</dbReference>
<keyword evidence="3" id="KW-0597">Phosphoprotein</keyword>
<dbReference type="EMBL" id="JBITLV010000003">
    <property type="protein sequence ID" value="MFI7587495.1"/>
    <property type="molecule type" value="Genomic_DNA"/>
</dbReference>
<gene>
    <name evidence="6" type="ORF">ACIB24_10525</name>
</gene>
<evidence type="ECO:0000259" key="5">
    <source>
        <dbReference type="PROSITE" id="PS50075"/>
    </source>
</evidence>
<dbReference type="Gene3D" id="3.30.300.30">
    <property type="match status" value="1"/>
</dbReference>
<dbReference type="SMART" id="SM00824">
    <property type="entry name" value="PKS_TE"/>
    <property type="match status" value="1"/>
</dbReference>
<reference evidence="6 7" key="1">
    <citation type="submission" date="2024-10" db="EMBL/GenBank/DDBJ databases">
        <title>The Natural Products Discovery Center: Release of the First 8490 Sequenced Strains for Exploring Actinobacteria Biosynthetic Diversity.</title>
        <authorList>
            <person name="Kalkreuter E."/>
            <person name="Kautsar S.A."/>
            <person name="Yang D."/>
            <person name="Bader C.D."/>
            <person name="Teijaro C.N."/>
            <person name="Fluegel L."/>
            <person name="Davis C.M."/>
            <person name="Simpson J.R."/>
            <person name="Lauterbach L."/>
            <person name="Steele A.D."/>
            <person name="Gui C."/>
            <person name="Meng S."/>
            <person name="Li G."/>
            <person name="Viehrig K."/>
            <person name="Ye F."/>
            <person name="Su P."/>
            <person name="Kiefer A.F."/>
            <person name="Nichols A."/>
            <person name="Cepeda A.J."/>
            <person name="Yan W."/>
            <person name="Fan B."/>
            <person name="Jiang Y."/>
            <person name="Adhikari A."/>
            <person name="Zheng C.-J."/>
            <person name="Schuster L."/>
            <person name="Cowan T.M."/>
            <person name="Smanski M.J."/>
            <person name="Chevrette M.G."/>
            <person name="De Carvalho L.P.S."/>
            <person name="Shen B."/>
        </authorList>
    </citation>
    <scope>NUCLEOTIDE SEQUENCE [LARGE SCALE GENOMIC DNA]</scope>
    <source>
        <strain evidence="6 7">NPDC049639</strain>
    </source>
</reference>
<evidence type="ECO:0000256" key="2">
    <source>
        <dbReference type="ARBA" id="ARBA00022450"/>
    </source>
</evidence>
<dbReference type="InterPro" id="IPR009081">
    <property type="entry name" value="PP-bd_ACP"/>
</dbReference>
<dbReference type="PANTHER" id="PTHR45527:SF1">
    <property type="entry name" value="FATTY ACID SYNTHASE"/>
    <property type="match status" value="1"/>
</dbReference>
<evidence type="ECO:0000313" key="7">
    <source>
        <dbReference type="Proteomes" id="UP001612915"/>
    </source>
</evidence>
<name>A0ABW8AM95_9ACTN</name>
<dbReference type="Proteomes" id="UP001612915">
    <property type="component" value="Unassembled WGS sequence"/>
</dbReference>
<dbReference type="Gene3D" id="3.40.50.12780">
    <property type="entry name" value="N-terminal domain of ligase-like"/>
    <property type="match status" value="1"/>
</dbReference>
<dbReference type="PROSITE" id="PS50075">
    <property type="entry name" value="CARRIER"/>
    <property type="match status" value="1"/>
</dbReference>
<protein>
    <submittedName>
        <fullName evidence="6">AMP-binding protein</fullName>
    </submittedName>
</protein>
<feature type="domain" description="Carrier" evidence="5">
    <location>
        <begin position="544"/>
        <end position="622"/>
    </location>
</feature>
<dbReference type="InterPro" id="IPR029058">
    <property type="entry name" value="AB_hydrolase_fold"/>
</dbReference>
<dbReference type="PANTHER" id="PTHR45527">
    <property type="entry name" value="NONRIBOSOMAL PEPTIDE SYNTHETASE"/>
    <property type="match status" value="1"/>
</dbReference>
<proteinExistence type="predicted"/>
<evidence type="ECO:0000256" key="4">
    <source>
        <dbReference type="SAM" id="MobiDB-lite"/>
    </source>
</evidence>
<comment type="cofactor">
    <cofactor evidence="1">
        <name>pantetheine 4'-phosphate</name>
        <dbReference type="ChEBI" id="CHEBI:47942"/>
    </cofactor>
</comment>
<dbReference type="SUPFAM" id="SSF53474">
    <property type="entry name" value="alpha/beta-Hydrolases"/>
    <property type="match status" value="1"/>
</dbReference>
<sequence length="852" mass="89560">MSVVSPGAVGRAPVRVIRPLASSDVNDGVLARLRAVVAAQPEALAVCDADRRLSYRELATVAAHVRARVAEALDDGPGGRRPGEPVGVLFGHHAGAVAAVLGVLASGHPLLVLDARTPAARLRGLAERVAVRYVLSDPGHAGVAAEVVEHVLVVRPDEAAEARPNPEGLFTDPPDPAAPAVLSFTSGSTGRPKVVVTAHRQLVGDAWANSTAGGCYDADDVVAHTLPMAFHAGLMATVAGPLVGATLALYDVRESGLAGLPEFLAAHRATVVHASPAILRGLVEARPDPAQLTTVRSLTTAGEVVHGRDLAAARAVLPAGCTFYNRYGSSETGLIAQYVIGPQDPTPEGPVPVGTPVGTTRVVLVDDHGDEVPAGVSGTVVVRREHLADGYAGDAAATRSAFGRSEGLRSFRSSDLARWDDAGRLVLLGRRDHSVKVRGYLVEPGEVDAVLFAMPDVREALVLGRPDALGAMRLVAYVVARPGAVLNAATVRARLRETLPAYMVPATVVFLEALPRTERGKLDRSALPDPPPVSPGRSDGSDGTDVSDWERVVADAFAAALGLDDLGLDDDFFELGGDSLAAEALVATLADRVGVDRGTVTGNLLAQAPTVRQFAARLRRRPEPGADVLVPVQPAGSRPPLFVAAGGGGLGLTFMALARALGPDQPVYALQARGLERRAVPDWSVAAIARRNVRELRRVQPHGPYRLAGHSFGGLVAYEMAQQLTRAGEEVSMLVVIDSFPPDPALFVPDGTLTWKDALGLPLTGLRGAPDEQYWRFYRLSGVLHRRYRGRPYAGPTVVLVAESPQKVERSAWGRFLTGPWRLAEVAGDHLSVLREPYVAATAAVIAAALEE</sequence>
<dbReference type="InterPro" id="IPR001031">
    <property type="entry name" value="Thioesterase"/>
</dbReference>
<evidence type="ECO:0000256" key="3">
    <source>
        <dbReference type="ARBA" id="ARBA00022553"/>
    </source>
</evidence>
<evidence type="ECO:0000256" key="1">
    <source>
        <dbReference type="ARBA" id="ARBA00001957"/>
    </source>
</evidence>
<dbReference type="SUPFAM" id="SSF47336">
    <property type="entry name" value="ACP-like"/>
    <property type="match status" value="1"/>
</dbReference>
<dbReference type="InterPro" id="IPR045851">
    <property type="entry name" value="AMP-bd_C_sf"/>
</dbReference>